<name>A0A9W8MPA0_9AGAR</name>
<organism evidence="2 3">
    <name type="scientific">Agrocybe chaxingu</name>
    <dbReference type="NCBI Taxonomy" id="84603"/>
    <lineage>
        <taxon>Eukaryota</taxon>
        <taxon>Fungi</taxon>
        <taxon>Dikarya</taxon>
        <taxon>Basidiomycota</taxon>
        <taxon>Agaricomycotina</taxon>
        <taxon>Agaricomycetes</taxon>
        <taxon>Agaricomycetidae</taxon>
        <taxon>Agaricales</taxon>
        <taxon>Agaricineae</taxon>
        <taxon>Strophariaceae</taxon>
        <taxon>Agrocybe</taxon>
    </lineage>
</organism>
<sequence length="355" mass="38344">MISCEDPFSDAYAPAVPVALASLVDVSVHENHDHYHPNDHSKPDDERMHHPHEDTTTLPLSLSPKARALPVLVAPASALALASKSPALAPAFVHHLLEDLIPIPAIPLSLPIDSKPLAQPLRETGIIQHDVSMEARDGGLLFSSASDEIVREEAVPPSSVMASELSLLPLVSADHDMPMIDFDLAAERVEAGTGAGAEHEVQGWKWDDDDEEEDAQEEGMDPWTRHVVIGGEEEVVEVEVERHSEEEEDLKNTVAVNADLNMSTKRWERGSRYPRTRRSVTNAFGECASSSATQMFALGTSSLTMVLALSASRVGPGSRRPSMLGDERSANVVEDVGPDFTNAVDGGKTADIRVP</sequence>
<proteinExistence type="predicted"/>
<feature type="compositionally biased region" description="Basic and acidic residues" evidence="1">
    <location>
        <begin position="31"/>
        <end position="55"/>
    </location>
</feature>
<dbReference type="AlphaFoldDB" id="A0A9W8MPA0"/>
<protein>
    <submittedName>
        <fullName evidence="2">Uncharacterized protein</fullName>
    </submittedName>
</protein>
<evidence type="ECO:0000256" key="1">
    <source>
        <dbReference type="SAM" id="MobiDB-lite"/>
    </source>
</evidence>
<dbReference type="EMBL" id="JANKHO010003742">
    <property type="protein sequence ID" value="KAJ3481307.1"/>
    <property type="molecule type" value="Genomic_DNA"/>
</dbReference>
<accession>A0A9W8MPA0</accession>
<comment type="caution">
    <text evidence="2">The sequence shown here is derived from an EMBL/GenBank/DDBJ whole genome shotgun (WGS) entry which is preliminary data.</text>
</comment>
<evidence type="ECO:0000313" key="3">
    <source>
        <dbReference type="Proteomes" id="UP001148786"/>
    </source>
</evidence>
<evidence type="ECO:0000313" key="2">
    <source>
        <dbReference type="EMBL" id="KAJ3481307.1"/>
    </source>
</evidence>
<reference evidence="2" key="1">
    <citation type="submission" date="2022-07" db="EMBL/GenBank/DDBJ databases">
        <title>Genome Sequence of Agrocybe chaxingu.</title>
        <authorList>
            <person name="Buettner E."/>
        </authorList>
    </citation>
    <scope>NUCLEOTIDE SEQUENCE</scope>
    <source>
        <strain evidence="2">MP-N11</strain>
    </source>
</reference>
<keyword evidence="3" id="KW-1185">Reference proteome</keyword>
<feature type="region of interest" description="Disordered" evidence="1">
    <location>
        <begin position="31"/>
        <end position="59"/>
    </location>
</feature>
<gene>
    <name evidence="2" type="ORF">NLJ89_g12221</name>
</gene>
<dbReference type="Proteomes" id="UP001148786">
    <property type="component" value="Unassembled WGS sequence"/>
</dbReference>